<gene>
    <name evidence="1" type="ORF">C1J00_43675</name>
</gene>
<proteinExistence type="predicted"/>
<sequence>MDDALAIALCATPHAVPDNAMDAALDVAPHAALDVAPHAAPYVALDISLDVVEQHRRPQQPEPHRHAATPR</sequence>
<comment type="caution">
    <text evidence="1">The sequence shown here is derived from an EMBL/GenBank/DDBJ whole genome shotgun (WGS) entry which is preliminary data.</text>
</comment>
<dbReference type="Proteomes" id="UP000235943">
    <property type="component" value="Unassembled WGS sequence"/>
</dbReference>
<evidence type="ECO:0000313" key="1">
    <source>
        <dbReference type="EMBL" id="PNG16135.1"/>
    </source>
</evidence>
<protein>
    <submittedName>
        <fullName evidence="1">Uncharacterized protein</fullName>
    </submittedName>
</protein>
<accession>A0A2N8TAT2</accession>
<feature type="non-terminal residue" evidence="1">
    <location>
        <position position="71"/>
    </location>
</feature>
<dbReference type="RefSeq" id="WP_219728417.1">
    <property type="nucleotide sequence ID" value="NZ_POUC01000889.1"/>
</dbReference>
<evidence type="ECO:0000313" key="2">
    <source>
        <dbReference type="Proteomes" id="UP000235943"/>
    </source>
</evidence>
<name>A0A2N8TAT2_9ACTN</name>
<reference evidence="1 2" key="1">
    <citation type="submission" date="2018-01" db="EMBL/GenBank/DDBJ databases">
        <title>Draft genome sequence of Streptomyces sp. 13K301.</title>
        <authorList>
            <person name="Sahin N."/>
            <person name="Saygin H."/>
            <person name="Ay H."/>
        </authorList>
    </citation>
    <scope>NUCLEOTIDE SEQUENCE [LARGE SCALE GENOMIC DNA]</scope>
    <source>
        <strain evidence="1 2">13K301</strain>
    </source>
</reference>
<dbReference type="AlphaFoldDB" id="A0A2N8TAT2"/>
<organism evidence="1 2">
    <name type="scientific">Streptomyces cahuitamycinicus</name>
    <dbReference type="NCBI Taxonomy" id="2070367"/>
    <lineage>
        <taxon>Bacteria</taxon>
        <taxon>Bacillati</taxon>
        <taxon>Actinomycetota</taxon>
        <taxon>Actinomycetes</taxon>
        <taxon>Kitasatosporales</taxon>
        <taxon>Streptomycetaceae</taxon>
        <taxon>Streptomyces</taxon>
    </lineage>
</organism>
<keyword evidence="2" id="KW-1185">Reference proteome</keyword>
<dbReference type="EMBL" id="POUC01000889">
    <property type="protein sequence ID" value="PNG16135.1"/>
    <property type="molecule type" value="Genomic_DNA"/>
</dbReference>